<protein>
    <submittedName>
        <fullName evidence="1">Serine hydrolase family protein</fullName>
    </submittedName>
</protein>
<keyword evidence="1" id="KW-0378">Hydrolase</keyword>
<dbReference type="AlphaFoldDB" id="A0A166SW68"/>
<dbReference type="EMBL" id="CP066884">
    <property type="protein sequence ID" value="QQM98894.1"/>
    <property type="molecule type" value="Genomic_DNA"/>
</dbReference>
<accession>A0A166SW68</accession>
<evidence type="ECO:0000313" key="2">
    <source>
        <dbReference type="EMBL" id="QQM98894.1"/>
    </source>
</evidence>
<dbReference type="Proteomes" id="UP000246800">
    <property type="component" value="Unassembled WGS sequence"/>
</dbReference>
<organism evidence="1 3">
    <name type="scientific">Staphylococcus pseudintermedius</name>
    <dbReference type="NCBI Taxonomy" id="283734"/>
    <lineage>
        <taxon>Bacteria</taxon>
        <taxon>Bacillati</taxon>
        <taxon>Bacillota</taxon>
        <taxon>Bacilli</taxon>
        <taxon>Bacillales</taxon>
        <taxon>Staphylococcaceae</taxon>
        <taxon>Staphylococcus</taxon>
        <taxon>Staphylococcus intermedius group</taxon>
    </lineage>
</organism>
<evidence type="ECO:0000313" key="3">
    <source>
        <dbReference type="Proteomes" id="UP000246800"/>
    </source>
</evidence>
<dbReference type="GO" id="GO:0016787">
    <property type="term" value="F:hydrolase activity"/>
    <property type="evidence" value="ECO:0007669"/>
    <property type="project" value="UniProtKB-KW"/>
</dbReference>
<name>A0A166SW68_STAPS</name>
<dbReference type="PANTHER" id="PTHR15394">
    <property type="entry name" value="SERINE HYDROLASE RBBP9"/>
    <property type="match status" value="1"/>
</dbReference>
<dbReference type="PANTHER" id="PTHR15394:SF3">
    <property type="entry name" value="SERINE HYDROLASE RBBP9"/>
    <property type="match status" value="1"/>
</dbReference>
<dbReference type="InterPro" id="IPR029058">
    <property type="entry name" value="AB_hydrolase_fold"/>
</dbReference>
<evidence type="ECO:0000313" key="4">
    <source>
        <dbReference type="Proteomes" id="UP000595859"/>
    </source>
</evidence>
<dbReference type="SUPFAM" id="SSF53474">
    <property type="entry name" value="alpha/beta-Hydrolases"/>
    <property type="match status" value="1"/>
</dbReference>
<dbReference type="Pfam" id="PF06821">
    <property type="entry name" value="Ser_hydrolase"/>
    <property type="match status" value="1"/>
</dbReference>
<dbReference type="InterPro" id="IPR010662">
    <property type="entry name" value="RBBP9/YdeN"/>
</dbReference>
<dbReference type="Gene3D" id="3.40.50.1820">
    <property type="entry name" value="alpha/beta hydrolase"/>
    <property type="match status" value="1"/>
</dbReference>
<dbReference type="Proteomes" id="UP000595859">
    <property type="component" value="Chromosome"/>
</dbReference>
<evidence type="ECO:0000313" key="1">
    <source>
        <dbReference type="EMBL" id="PWZ74225.1"/>
    </source>
</evidence>
<reference evidence="1 3" key="1">
    <citation type="journal article" date="2018" name="Vet. Microbiol.">
        <title>Clonal diversity and geographic distribution of methicillin-resistant Staphylococcus pseudintermedius from Australian animals: Discovery of novel sequence types.</title>
        <authorList>
            <person name="Worthing K.A."/>
            <person name="Abraham S."/>
            <person name="Coombs G.W."/>
            <person name="Pang S."/>
            <person name="Saputra S."/>
            <person name="Jordan D."/>
            <person name="Trott D.J."/>
            <person name="Norris J.M."/>
        </authorList>
    </citation>
    <scope>NUCLEOTIDE SEQUENCE [LARGE SCALE GENOMIC DNA]</scope>
    <source>
        <strain evidence="1 3">ST525 1</strain>
    </source>
</reference>
<proteinExistence type="predicted"/>
<gene>
    <name evidence="1" type="ORF">DD902_09010</name>
    <name evidence="2" type="ORF">JGZ15_04590</name>
</gene>
<reference evidence="2 4" key="2">
    <citation type="submission" date="2020-12" db="EMBL/GenBank/DDBJ databases">
        <title>Whole genome sequencing and de novo assembly of Staphylococcus pseudintermedius: a novel pangenome approach to unravel pathogenesis of canine pyoderma.</title>
        <authorList>
            <person name="Ferrer L."/>
            <person name="Perez D."/>
            <person name="Fonticoba R."/>
            <person name="Vines J."/>
            <person name="Fabregas N."/>
            <person name="Madronero S."/>
            <person name="Meroni G."/>
            <person name="Martino P."/>
            <person name="Martinez S."/>
            <person name="Cusco A."/>
            <person name="Migura L."/>
            <person name="Francino O."/>
        </authorList>
    </citation>
    <scope>NUCLEOTIDE SEQUENCE [LARGE SCALE GENOMIC DNA]</scope>
    <source>
        <strain evidence="2 4">HSP080</strain>
    </source>
</reference>
<sequence length="184" mass="21131">MTKLYIVHGYQADASKHWFPWLKQSLEIEGHDVEVLNLPNSHEPHVEEWLTYMRQTIPEVDADTIFVAHSLGVITTLKFLNDLDVSKVGGLAIVSGFKDKLEGIETLDAFIEQEIDFDQLKHKIIKRFGIASKTDDIVPYTLTAELCKALDAKFYLQEEGGHFLEKDGYDTFLFLRNKILKNFD</sequence>
<dbReference type="eggNOG" id="COG3545">
    <property type="taxonomic scope" value="Bacteria"/>
</dbReference>
<dbReference type="EMBL" id="QEIT01000044">
    <property type="protein sequence ID" value="PWZ74225.1"/>
    <property type="molecule type" value="Genomic_DNA"/>
</dbReference>
<dbReference type="RefSeq" id="WP_015729355.1">
    <property type="nucleotide sequence ID" value="NZ_AP019372.1"/>
</dbReference>
<dbReference type="GeneID" id="93823202"/>